<feature type="transmembrane region" description="Helical" evidence="1">
    <location>
        <begin position="67"/>
        <end position="88"/>
    </location>
</feature>
<gene>
    <name evidence="2" type="ORF">NX772_02285</name>
</gene>
<sequence>MLKLFAGDNGEVIINEIAEKTSAIGYIVLTAFAGLIGLLLMIAVIYTGIKVVYSQGEKRKNNLVHMMIIGIIFIVIIIIFAIGVNFAVDVSKRAASGIS</sequence>
<accession>A0ABY5TTC4</accession>
<evidence type="ECO:0000313" key="3">
    <source>
        <dbReference type="Proteomes" id="UP001058364"/>
    </source>
</evidence>
<name>A0ABY5TTC4_9BACT</name>
<dbReference type="EMBL" id="CP103423">
    <property type="protein sequence ID" value="UWD33917.1"/>
    <property type="molecule type" value="Genomic_DNA"/>
</dbReference>
<keyword evidence="1" id="KW-0472">Membrane</keyword>
<keyword evidence="1" id="KW-1133">Transmembrane helix</keyword>
<evidence type="ECO:0000313" key="2">
    <source>
        <dbReference type="EMBL" id="UWD33917.1"/>
    </source>
</evidence>
<evidence type="ECO:0000256" key="1">
    <source>
        <dbReference type="SAM" id="Phobius"/>
    </source>
</evidence>
<reference evidence="2" key="1">
    <citation type="submission" date="2022-08" db="EMBL/GenBank/DDBJ databases">
        <title>Complete genome sequence of Mycoplasma molare type strain H 542.</title>
        <authorList>
            <person name="Spergser J."/>
        </authorList>
    </citation>
    <scope>NUCLEOTIDE SEQUENCE</scope>
    <source>
        <strain evidence="2">H 542</strain>
    </source>
</reference>
<organism evidence="2 3">
    <name type="scientific">Mesomycoplasma molare</name>
    <dbReference type="NCBI Taxonomy" id="171288"/>
    <lineage>
        <taxon>Bacteria</taxon>
        <taxon>Bacillati</taxon>
        <taxon>Mycoplasmatota</taxon>
        <taxon>Mycoplasmoidales</taxon>
        <taxon>Metamycoplasmataceae</taxon>
        <taxon>Mesomycoplasma</taxon>
    </lineage>
</organism>
<dbReference type="Proteomes" id="UP001058364">
    <property type="component" value="Chromosome"/>
</dbReference>
<dbReference type="NCBIfam" id="NF045849">
    <property type="entry name" value="ICE_MMCAP2_0565"/>
    <property type="match status" value="1"/>
</dbReference>
<keyword evidence="3" id="KW-1185">Reference proteome</keyword>
<dbReference type="RefSeq" id="WP_051542191.1">
    <property type="nucleotide sequence ID" value="NZ_CP103423.1"/>
</dbReference>
<feature type="transmembrane region" description="Helical" evidence="1">
    <location>
        <begin position="23"/>
        <end position="46"/>
    </location>
</feature>
<protein>
    <submittedName>
        <fullName evidence="2">Uncharacterized protein</fullName>
    </submittedName>
</protein>
<proteinExistence type="predicted"/>
<keyword evidence="1" id="KW-0812">Transmembrane</keyword>